<dbReference type="EMBL" id="VCAZ01000119">
    <property type="protein sequence ID" value="TSU62986.1"/>
    <property type="molecule type" value="Genomic_DNA"/>
</dbReference>
<sequence>MSKRDCDGEEAADSIPAGAWRGARRSGVLLPDTDTPLLDSVKAAMAPRRSSIIKKVWSLHSWQCLSLKRAGRSFGQLTNGKEDDDDDVSDRHRHGSIQRRFSHVTSLALDLVLSLLDPKYE</sequence>
<name>A0A556V4P7_BAGYA</name>
<accession>A0A556V4P7</accession>
<dbReference type="AlphaFoldDB" id="A0A556V4P7"/>
<proteinExistence type="predicted"/>
<organism evidence="1 2">
    <name type="scientific">Bagarius yarrelli</name>
    <name type="common">Goonch</name>
    <name type="synonym">Bagrus yarrelli</name>
    <dbReference type="NCBI Taxonomy" id="175774"/>
    <lineage>
        <taxon>Eukaryota</taxon>
        <taxon>Metazoa</taxon>
        <taxon>Chordata</taxon>
        <taxon>Craniata</taxon>
        <taxon>Vertebrata</taxon>
        <taxon>Euteleostomi</taxon>
        <taxon>Actinopterygii</taxon>
        <taxon>Neopterygii</taxon>
        <taxon>Teleostei</taxon>
        <taxon>Ostariophysi</taxon>
        <taxon>Siluriformes</taxon>
        <taxon>Sisoridae</taxon>
        <taxon>Sisorinae</taxon>
        <taxon>Bagarius</taxon>
    </lineage>
</organism>
<evidence type="ECO:0000313" key="1">
    <source>
        <dbReference type="EMBL" id="TSU62986.1"/>
    </source>
</evidence>
<reference evidence="1 2" key="1">
    <citation type="journal article" date="2019" name="Genome Biol. Evol.">
        <title>Whole-Genome Sequencing of the Giant Devil Catfish, Bagarius yarrelli.</title>
        <authorList>
            <person name="Jiang W."/>
            <person name="Lv Y."/>
            <person name="Cheng L."/>
            <person name="Yang K."/>
            <person name="Chao B."/>
            <person name="Wang X."/>
            <person name="Li Y."/>
            <person name="Pan X."/>
            <person name="You X."/>
            <person name="Zhang Y."/>
            <person name="Yang J."/>
            <person name="Li J."/>
            <person name="Zhang X."/>
            <person name="Liu S."/>
            <person name="Sun C."/>
            <person name="Yang J."/>
            <person name="Shi Q."/>
        </authorList>
    </citation>
    <scope>NUCLEOTIDE SEQUENCE [LARGE SCALE GENOMIC DNA]</scope>
    <source>
        <strain evidence="1">JWS20170419001</strain>
        <tissue evidence="1">Muscle</tissue>
    </source>
</reference>
<keyword evidence="2" id="KW-1185">Reference proteome</keyword>
<gene>
    <name evidence="1" type="ORF">Baya_12254</name>
</gene>
<dbReference type="Proteomes" id="UP000319801">
    <property type="component" value="Unassembled WGS sequence"/>
</dbReference>
<comment type="caution">
    <text evidence="1">The sequence shown here is derived from an EMBL/GenBank/DDBJ whole genome shotgun (WGS) entry which is preliminary data.</text>
</comment>
<evidence type="ECO:0000313" key="2">
    <source>
        <dbReference type="Proteomes" id="UP000319801"/>
    </source>
</evidence>
<protein>
    <submittedName>
        <fullName evidence="1">Uncharacterized protein</fullName>
    </submittedName>
</protein>